<evidence type="ECO:0000256" key="7">
    <source>
        <dbReference type="ARBA" id="ARBA00022842"/>
    </source>
</evidence>
<dbReference type="AlphaFoldDB" id="A0A423PUL2"/>
<protein>
    <recommendedName>
        <fullName evidence="4 9">Dihydropteroate synthase</fullName>
        <shortName evidence="9">DHPS</shortName>
        <ecNumber evidence="4 9">2.5.1.15</ecNumber>
    </recommendedName>
    <alternativeName>
        <fullName evidence="9">Dihydropteroate pyrophosphorylase</fullName>
    </alternativeName>
</protein>
<dbReference type="PANTHER" id="PTHR20941">
    <property type="entry name" value="FOLATE SYNTHESIS PROTEINS"/>
    <property type="match status" value="1"/>
</dbReference>
<evidence type="ECO:0000313" key="13">
    <source>
        <dbReference type="Proteomes" id="UP000285310"/>
    </source>
</evidence>
<dbReference type="InParanoid" id="A0A423PUL2"/>
<dbReference type="PROSITE" id="PS00793">
    <property type="entry name" value="DHPS_2"/>
    <property type="match status" value="1"/>
</dbReference>
<dbReference type="Pfam" id="PF00809">
    <property type="entry name" value="Pterin_bind"/>
    <property type="match status" value="1"/>
</dbReference>
<dbReference type="InterPro" id="IPR045031">
    <property type="entry name" value="DHP_synth-like"/>
</dbReference>
<comment type="pathway">
    <text evidence="3 9">Cofactor biosynthesis; tetrahydrofolate biosynthesis; 7,8-dihydrofolate from 2-amino-4-hydroxy-6-hydroxymethyl-7,8-dihydropteridine diphosphate and 4-aminobenzoate: step 1/2.</text>
</comment>
<dbReference type="PANTHER" id="PTHR20941:SF1">
    <property type="entry name" value="FOLIC ACID SYNTHESIS PROTEIN FOL1"/>
    <property type="match status" value="1"/>
</dbReference>
<dbReference type="InterPro" id="IPR000489">
    <property type="entry name" value="Pterin-binding_dom"/>
</dbReference>
<dbReference type="InterPro" id="IPR011005">
    <property type="entry name" value="Dihydropteroate_synth-like_sf"/>
</dbReference>
<evidence type="ECO:0000256" key="6">
    <source>
        <dbReference type="ARBA" id="ARBA00022723"/>
    </source>
</evidence>
<dbReference type="InterPro" id="IPR006390">
    <property type="entry name" value="DHP_synth_dom"/>
</dbReference>
<dbReference type="CDD" id="cd00739">
    <property type="entry name" value="DHPS"/>
    <property type="match status" value="1"/>
</dbReference>
<organism evidence="12 13">
    <name type="scientific">Salinisphaera japonica YTM-1</name>
    <dbReference type="NCBI Taxonomy" id="1209778"/>
    <lineage>
        <taxon>Bacteria</taxon>
        <taxon>Pseudomonadati</taxon>
        <taxon>Pseudomonadota</taxon>
        <taxon>Gammaproteobacteria</taxon>
        <taxon>Salinisphaerales</taxon>
        <taxon>Salinisphaeraceae</taxon>
        <taxon>Salinisphaera</taxon>
    </lineage>
</organism>
<evidence type="ECO:0000256" key="10">
    <source>
        <dbReference type="SAM" id="MobiDB-lite"/>
    </source>
</evidence>
<comment type="catalytic activity">
    <reaction evidence="1">
        <text>(7,8-dihydropterin-6-yl)methyl diphosphate + 4-aminobenzoate = 7,8-dihydropteroate + diphosphate</text>
        <dbReference type="Rhea" id="RHEA:19949"/>
        <dbReference type="ChEBI" id="CHEBI:17836"/>
        <dbReference type="ChEBI" id="CHEBI:17839"/>
        <dbReference type="ChEBI" id="CHEBI:33019"/>
        <dbReference type="ChEBI" id="CHEBI:72950"/>
        <dbReference type="EC" id="2.5.1.15"/>
    </reaction>
</comment>
<dbReference type="NCBIfam" id="TIGR01496">
    <property type="entry name" value="DHPS"/>
    <property type="match status" value="1"/>
</dbReference>
<evidence type="ECO:0000256" key="4">
    <source>
        <dbReference type="ARBA" id="ARBA00012458"/>
    </source>
</evidence>
<keyword evidence="7 9" id="KW-0460">Magnesium</keyword>
<dbReference type="Proteomes" id="UP000285310">
    <property type="component" value="Unassembled WGS sequence"/>
</dbReference>
<comment type="similarity">
    <text evidence="9">Belongs to the DHPS family.</text>
</comment>
<feature type="region of interest" description="Disordered" evidence="10">
    <location>
        <begin position="1"/>
        <end position="20"/>
    </location>
</feature>
<dbReference type="RefSeq" id="WP_245963243.1">
    <property type="nucleotide sequence ID" value="NZ_AYKG01000016.1"/>
</dbReference>
<evidence type="ECO:0000256" key="2">
    <source>
        <dbReference type="ARBA" id="ARBA00001946"/>
    </source>
</evidence>
<evidence type="ECO:0000259" key="11">
    <source>
        <dbReference type="PROSITE" id="PS50972"/>
    </source>
</evidence>
<keyword evidence="13" id="KW-1185">Reference proteome</keyword>
<comment type="cofactor">
    <cofactor evidence="2 9">
        <name>Mg(2+)</name>
        <dbReference type="ChEBI" id="CHEBI:18420"/>
    </cofactor>
</comment>
<dbReference type="GO" id="GO:0046654">
    <property type="term" value="P:tetrahydrofolate biosynthetic process"/>
    <property type="evidence" value="ECO:0007669"/>
    <property type="project" value="UniProtKB-UniPathway"/>
</dbReference>
<comment type="caution">
    <text evidence="12">The sequence shown here is derived from an EMBL/GenBank/DDBJ whole genome shotgun (WGS) entry which is preliminary data.</text>
</comment>
<dbReference type="PROSITE" id="PS50972">
    <property type="entry name" value="PTERIN_BINDING"/>
    <property type="match status" value="1"/>
</dbReference>
<evidence type="ECO:0000256" key="1">
    <source>
        <dbReference type="ARBA" id="ARBA00000012"/>
    </source>
</evidence>
<evidence type="ECO:0000256" key="8">
    <source>
        <dbReference type="ARBA" id="ARBA00022909"/>
    </source>
</evidence>
<dbReference type="GO" id="GO:0046872">
    <property type="term" value="F:metal ion binding"/>
    <property type="evidence" value="ECO:0007669"/>
    <property type="project" value="UniProtKB-KW"/>
</dbReference>
<reference evidence="12 13" key="1">
    <citation type="submission" date="2013-10" db="EMBL/GenBank/DDBJ databases">
        <title>Salinisphaera japonica YTM-1 Genome Sequencing.</title>
        <authorList>
            <person name="Lai Q."/>
            <person name="Li C."/>
            <person name="Shao Z."/>
        </authorList>
    </citation>
    <scope>NUCLEOTIDE SEQUENCE [LARGE SCALE GENOMIC DNA]</scope>
    <source>
        <strain evidence="12 13">YTM-1</strain>
    </source>
</reference>
<evidence type="ECO:0000256" key="9">
    <source>
        <dbReference type="RuleBase" id="RU361205"/>
    </source>
</evidence>
<name>A0A423PUL2_9GAMM</name>
<dbReference type="GO" id="GO:0005829">
    <property type="term" value="C:cytosol"/>
    <property type="evidence" value="ECO:0007669"/>
    <property type="project" value="TreeGrafter"/>
</dbReference>
<sequence length="290" mass="29949">MPSATNATSIPPRRALQAPGGQMLSLTPTAVMGIINVTPDSFSDGGRYTMPEQASARAAALAAAGASIIDIGGESTRPGATPVTTEQELARVMPVIKRIRADHPDLMLSLDTSNPAVMQAGLDAGVAMINDVRGLEAPGALDVVAATGALVCVMHHQGEPAVMQAAPSYVDIVAEIREYLTQRVDTSIAAGVPAQQIVVDPGFGFGKSLSHNLSLLGAVDTMSVAGCPVLMGVSRKSMFAKLYARDTPEARLNGSLGAAFWAASRGVGIIRAHDVQQTADMVTLAHALTD</sequence>
<keyword evidence="8 9" id="KW-0289">Folate biosynthesis</keyword>
<dbReference type="UniPathway" id="UPA00077">
    <property type="reaction ID" value="UER00156"/>
</dbReference>
<evidence type="ECO:0000256" key="5">
    <source>
        <dbReference type="ARBA" id="ARBA00022679"/>
    </source>
</evidence>
<dbReference type="GO" id="GO:0046656">
    <property type="term" value="P:folic acid biosynthetic process"/>
    <property type="evidence" value="ECO:0007669"/>
    <property type="project" value="UniProtKB-KW"/>
</dbReference>
<keyword evidence="5 9" id="KW-0808">Transferase</keyword>
<dbReference type="FunCoup" id="A0A423PUL2">
    <property type="interactions" value="504"/>
</dbReference>
<dbReference type="EMBL" id="AYKG01000016">
    <property type="protein sequence ID" value="ROO29295.1"/>
    <property type="molecule type" value="Genomic_DNA"/>
</dbReference>
<dbReference type="EC" id="2.5.1.15" evidence="4 9"/>
<dbReference type="GO" id="GO:0004156">
    <property type="term" value="F:dihydropteroate synthase activity"/>
    <property type="evidence" value="ECO:0007669"/>
    <property type="project" value="UniProtKB-EC"/>
</dbReference>
<keyword evidence="6 9" id="KW-0479">Metal-binding</keyword>
<feature type="domain" description="Pterin-binding" evidence="11">
    <location>
        <begin position="29"/>
        <end position="283"/>
    </location>
</feature>
<dbReference type="Gene3D" id="3.20.20.20">
    <property type="entry name" value="Dihydropteroate synthase-like"/>
    <property type="match status" value="1"/>
</dbReference>
<dbReference type="SUPFAM" id="SSF51717">
    <property type="entry name" value="Dihydropteroate synthetase-like"/>
    <property type="match status" value="1"/>
</dbReference>
<evidence type="ECO:0000313" key="12">
    <source>
        <dbReference type="EMBL" id="ROO29295.1"/>
    </source>
</evidence>
<gene>
    <name evidence="12" type="primary">folP</name>
    <name evidence="12" type="ORF">SAJA_06575</name>
</gene>
<accession>A0A423PUL2</accession>
<comment type="function">
    <text evidence="9">Catalyzes the condensation of para-aminobenzoate (pABA) with 6-hydroxymethyl-7,8-dihydropterin diphosphate (DHPt-PP) to form 7,8-dihydropteroate (H2Pte), the immediate precursor of folate derivatives.</text>
</comment>
<proteinExistence type="inferred from homology"/>
<evidence type="ECO:0000256" key="3">
    <source>
        <dbReference type="ARBA" id="ARBA00004763"/>
    </source>
</evidence>
<dbReference type="PROSITE" id="PS00792">
    <property type="entry name" value="DHPS_1"/>
    <property type="match status" value="1"/>
</dbReference>